<dbReference type="Pfam" id="PF02595">
    <property type="entry name" value="Gly_kinase"/>
    <property type="match status" value="1"/>
</dbReference>
<dbReference type="AlphaFoldDB" id="A0A1F5Z0D6"/>
<protein>
    <recommendedName>
        <fullName evidence="7">Glycerate kinase</fullName>
    </recommendedName>
</protein>
<reference evidence="5 6" key="1">
    <citation type="journal article" date="2016" name="Nat. Commun.">
        <title>Thousands of microbial genomes shed light on interconnected biogeochemical processes in an aquifer system.</title>
        <authorList>
            <person name="Anantharaman K."/>
            <person name="Brown C.T."/>
            <person name="Hug L.A."/>
            <person name="Sharon I."/>
            <person name="Castelle C.J."/>
            <person name="Probst A.J."/>
            <person name="Thomas B.C."/>
            <person name="Singh A."/>
            <person name="Wilkins M.J."/>
            <person name="Karaoz U."/>
            <person name="Brodie E.L."/>
            <person name="Williams K.H."/>
            <person name="Hubbard S.S."/>
            <person name="Banfield J.F."/>
        </authorList>
    </citation>
    <scope>NUCLEOTIDE SEQUENCE [LARGE SCALE GENOMIC DNA]</scope>
</reference>
<dbReference type="Gene3D" id="3.40.50.10350">
    <property type="entry name" value="Glycerate kinase, domain 1"/>
    <property type="match status" value="1"/>
</dbReference>
<evidence type="ECO:0000256" key="4">
    <source>
        <dbReference type="PIRNR" id="PIRNR006078"/>
    </source>
</evidence>
<sequence>MKIILAPDSFKGTFSAAEVCRAFASGVRRVHPGAEILELPLADGGEGTLDVLRGATGGEFFFCASRDPLGRPLTVEFVMLPRGEALIEMARSSGLALLAGSERDPWRAGTFGLGLVIKSALELNLEALTLTLGGSATVDGGVGMTRALGYRFFDKRGKPLDLEGGRILSRIARIDNRDTDKRLAGLKVRALCDVRNPLLGPSGAARVFAPQKGAGPEMVEKLEQGLANLALRLREDLGREVTAVEGGGAAGGMGAAVVGFLGGRLTPGIGYVLETLRFERALEKADLVITGEGSFDDQSLGGKVISGVLARARNSRVPVAVVCGRHPGGGPAAVDSGAACPLKVFSGDDLPVKKAAGVLLDLDDLSLLAERAARLTGAR</sequence>
<dbReference type="SUPFAM" id="SSF110738">
    <property type="entry name" value="Glycerate kinase I"/>
    <property type="match status" value="1"/>
</dbReference>
<dbReference type="InterPro" id="IPR018193">
    <property type="entry name" value="Glyc_kinase_flavodox-like_fold"/>
</dbReference>
<dbReference type="Gene3D" id="3.90.1510.10">
    <property type="entry name" value="Glycerate kinase, domain 2"/>
    <property type="match status" value="1"/>
</dbReference>
<keyword evidence="3 4" id="KW-0418">Kinase</keyword>
<evidence type="ECO:0000313" key="5">
    <source>
        <dbReference type="EMBL" id="OGG05930.1"/>
    </source>
</evidence>
<evidence type="ECO:0008006" key="7">
    <source>
        <dbReference type="Google" id="ProtNLM"/>
    </source>
</evidence>
<dbReference type="EMBL" id="MFIX01000034">
    <property type="protein sequence ID" value="OGG05930.1"/>
    <property type="molecule type" value="Genomic_DNA"/>
</dbReference>
<evidence type="ECO:0000313" key="6">
    <source>
        <dbReference type="Proteomes" id="UP000179129"/>
    </source>
</evidence>
<name>A0A1F5Z0D6_9BACT</name>
<dbReference type="InterPro" id="IPR018197">
    <property type="entry name" value="Glycerate_kinase_RE-like"/>
</dbReference>
<dbReference type="GO" id="GO:0031388">
    <property type="term" value="P:organic acid phosphorylation"/>
    <property type="evidence" value="ECO:0007669"/>
    <property type="project" value="UniProtKB-UniRule"/>
</dbReference>
<proteinExistence type="inferred from homology"/>
<dbReference type="STRING" id="1817867.A3F83_05000"/>
<evidence type="ECO:0000256" key="3">
    <source>
        <dbReference type="ARBA" id="ARBA00022777"/>
    </source>
</evidence>
<evidence type="ECO:0000256" key="1">
    <source>
        <dbReference type="ARBA" id="ARBA00006284"/>
    </source>
</evidence>
<dbReference type="NCBIfam" id="TIGR00045">
    <property type="entry name" value="glycerate kinase"/>
    <property type="match status" value="1"/>
</dbReference>
<dbReference type="Proteomes" id="UP000179129">
    <property type="component" value="Unassembled WGS sequence"/>
</dbReference>
<accession>A0A1F5Z0D6</accession>
<evidence type="ECO:0000256" key="2">
    <source>
        <dbReference type="ARBA" id="ARBA00022679"/>
    </source>
</evidence>
<dbReference type="GO" id="GO:0008887">
    <property type="term" value="F:glycerate kinase activity"/>
    <property type="evidence" value="ECO:0007669"/>
    <property type="project" value="UniProtKB-UniRule"/>
</dbReference>
<dbReference type="PANTHER" id="PTHR21599">
    <property type="entry name" value="GLYCERATE KINASE"/>
    <property type="match status" value="1"/>
</dbReference>
<gene>
    <name evidence="5" type="ORF">A3F83_05000</name>
</gene>
<dbReference type="PIRSF" id="PIRSF006078">
    <property type="entry name" value="GlxK"/>
    <property type="match status" value="1"/>
</dbReference>
<dbReference type="PANTHER" id="PTHR21599:SF0">
    <property type="entry name" value="GLYCERATE KINASE"/>
    <property type="match status" value="1"/>
</dbReference>
<keyword evidence="2 4" id="KW-0808">Transferase</keyword>
<organism evidence="5 6">
    <name type="scientific">Candidatus Glassbacteria bacterium RIFCSPLOWO2_12_FULL_58_11</name>
    <dbReference type="NCBI Taxonomy" id="1817867"/>
    <lineage>
        <taxon>Bacteria</taxon>
        <taxon>Candidatus Glassiibacteriota</taxon>
    </lineage>
</organism>
<dbReference type="InterPro" id="IPR004381">
    <property type="entry name" value="Glycerate_kinase"/>
</dbReference>
<comment type="caution">
    <text evidence="5">The sequence shown here is derived from an EMBL/GenBank/DDBJ whole genome shotgun (WGS) entry which is preliminary data.</text>
</comment>
<comment type="similarity">
    <text evidence="1 4">Belongs to the glycerate kinase type-1 family.</text>
</comment>
<dbReference type="InterPro" id="IPR036129">
    <property type="entry name" value="Glycerate_kinase_sf"/>
</dbReference>